<evidence type="ECO:0000256" key="1">
    <source>
        <dbReference type="ARBA" id="ARBA00004132"/>
    </source>
</evidence>
<dbReference type="GO" id="GO:0005794">
    <property type="term" value="C:Golgi apparatus"/>
    <property type="evidence" value="ECO:0007669"/>
    <property type="project" value="UniProtKB-SubCell"/>
</dbReference>
<dbReference type="GO" id="GO:0030136">
    <property type="term" value="C:clathrin-coated vesicle"/>
    <property type="evidence" value="ECO:0007669"/>
    <property type="project" value="UniProtKB-SubCell"/>
</dbReference>
<keyword evidence="4" id="KW-0968">Cytoplasmic vesicle</keyword>
<gene>
    <name evidence="6" type="ORF">AAHA92_12161</name>
</gene>
<evidence type="ECO:0000313" key="7">
    <source>
        <dbReference type="Proteomes" id="UP001567538"/>
    </source>
</evidence>
<dbReference type="PROSITE" id="PS50942">
    <property type="entry name" value="ENTH"/>
    <property type="match status" value="1"/>
</dbReference>
<evidence type="ECO:0000256" key="2">
    <source>
        <dbReference type="ARBA" id="ARBA00004555"/>
    </source>
</evidence>
<sequence length="92" mass="10346">MGTLQSLRKAYGALKDQTKVGLAHVNSDFKDVDVAIVKATNHVECPPKERHLRKILVATSAIRPRADVAYCIHALARRLAKTHNWTDYCCFK</sequence>
<dbReference type="Gene3D" id="1.25.40.90">
    <property type="match status" value="1"/>
</dbReference>
<dbReference type="PANTHER" id="PTHR22951">
    <property type="entry name" value="CLATHRIN ASSEMBLY PROTEIN"/>
    <property type="match status" value="1"/>
</dbReference>
<dbReference type="InterPro" id="IPR008942">
    <property type="entry name" value="ENTH_VHS"/>
</dbReference>
<accession>A0ABD1HNH3</accession>
<evidence type="ECO:0000313" key="6">
    <source>
        <dbReference type="EMBL" id="KAL1556556.1"/>
    </source>
</evidence>
<feature type="domain" description="ENTH" evidence="5">
    <location>
        <begin position="24"/>
        <end position="92"/>
    </location>
</feature>
<name>A0ABD1HNH3_SALDI</name>
<dbReference type="EMBL" id="JBEAFC010000005">
    <property type="protein sequence ID" value="KAL1556556.1"/>
    <property type="molecule type" value="Genomic_DNA"/>
</dbReference>
<dbReference type="Pfam" id="PF07651">
    <property type="entry name" value="ANTH"/>
    <property type="match status" value="1"/>
</dbReference>
<reference evidence="6 7" key="1">
    <citation type="submission" date="2024-06" db="EMBL/GenBank/DDBJ databases">
        <title>A chromosome level genome sequence of Diviner's sage (Salvia divinorum).</title>
        <authorList>
            <person name="Ford S.A."/>
            <person name="Ro D.-K."/>
            <person name="Ness R.W."/>
            <person name="Phillips M.A."/>
        </authorList>
    </citation>
    <scope>NUCLEOTIDE SEQUENCE [LARGE SCALE GENOMIC DNA]</scope>
    <source>
        <strain evidence="6">SAF-2024a</strain>
        <tissue evidence="6">Leaf</tissue>
    </source>
</reference>
<proteinExistence type="predicted"/>
<comment type="subcellular location">
    <subcellularLocation>
        <location evidence="1">Cytoplasmic vesicle</location>
        <location evidence="1">Clathrin-coated vesicle</location>
    </subcellularLocation>
    <subcellularLocation>
        <location evidence="2">Golgi apparatus</location>
    </subcellularLocation>
</comment>
<dbReference type="AlphaFoldDB" id="A0ABD1HNH3"/>
<keyword evidence="3" id="KW-0333">Golgi apparatus</keyword>
<comment type="caution">
    <text evidence="6">The sequence shown here is derived from an EMBL/GenBank/DDBJ whole genome shotgun (WGS) entry which is preliminary data.</text>
</comment>
<organism evidence="6 7">
    <name type="scientific">Salvia divinorum</name>
    <name type="common">Maria pastora</name>
    <name type="synonym">Diviner's sage</name>
    <dbReference type="NCBI Taxonomy" id="28513"/>
    <lineage>
        <taxon>Eukaryota</taxon>
        <taxon>Viridiplantae</taxon>
        <taxon>Streptophyta</taxon>
        <taxon>Embryophyta</taxon>
        <taxon>Tracheophyta</taxon>
        <taxon>Spermatophyta</taxon>
        <taxon>Magnoliopsida</taxon>
        <taxon>eudicotyledons</taxon>
        <taxon>Gunneridae</taxon>
        <taxon>Pentapetalae</taxon>
        <taxon>asterids</taxon>
        <taxon>lamiids</taxon>
        <taxon>Lamiales</taxon>
        <taxon>Lamiaceae</taxon>
        <taxon>Nepetoideae</taxon>
        <taxon>Mentheae</taxon>
        <taxon>Salviinae</taxon>
        <taxon>Salvia</taxon>
        <taxon>Salvia subgen. Calosphace</taxon>
    </lineage>
</organism>
<dbReference type="InterPro" id="IPR013809">
    <property type="entry name" value="ENTH"/>
</dbReference>
<evidence type="ECO:0000259" key="5">
    <source>
        <dbReference type="PROSITE" id="PS50942"/>
    </source>
</evidence>
<protein>
    <recommendedName>
        <fullName evidence="5">ENTH domain-containing protein</fullName>
    </recommendedName>
</protein>
<dbReference type="PANTHER" id="PTHR22951:SF89">
    <property type="entry name" value="OS05G0549000 PROTEIN"/>
    <property type="match status" value="1"/>
</dbReference>
<dbReference type="InterPro" id="IPR045192">
    <property type="entry name" value="AP180-like"/>
</dbReference>
<dbReference type="SUPFAM" id="SSF48464">
    <property type="entry name" value="ENTH/VHS domain"/>
    <property type="match status" value="1"/>
</dbReference>
<evidence type="ECO:0000256" key="3">
    <source>
        <dbReference type="ARBA" id="ARBA00023034"/>
    </source>
</evidence>
<keyword evidence="7" id="KW-1185">Reference proteome</keyword>
<dbReference type="InterPro" id="IPR011417">
    <property type="entry name" value="ANTH_dom"/>
</dbReference>
<dbReference type="Proteomes" id="UP001567538">
    <property type="component" value="Unassembled WGS sequence"/>
</dbReference>
<evidence type="ECO:0000256" key="4">
    <source>
        <dbReference type="ARBA" id="ARBA00023329"/>
    </source>
</evidence>